<dbReference type="Gene3D" id="3.40.50.410">
    <property type="entry name" value="von Willebrand factor, type A domain"/>
    <property type="match status" value="2"/>
</dbReference>
<dbReference type="InterPro" id="IPR036465">
    <property type="entry name" value="vWFA_dom_sf"/>
</dbReference>
<dbReference type="SMART" id="SM00327">
    <property type="entry name" value="VWA"/>
    <property type="match status" value="1"/>
</dbReference>
<name>A0A8J1UXF7_OWEFU</name>
<organism evidence="1 2">
    <name type="scientific">Owenia fusiformis</name>
    <name type="common">Polychaete worm</name>
    <dbReference type="NCBI Taxonomy" id="6347"/>
    <lineage>
        <taxon>Eukaryota</taxon>
        <taxon>Metazoa</taxon>
        <taxon>Spiralia</taxon>
        <taxon>Lophotrochozoa</taxon>
        <taxon>Annelida</taxon>
        <taxon>Polychaeta</taxon>
        <taxon>Sedentaria</taxon>
        <taxon>Canalipalpata</taxon>
        <taxon>Sabellida</taxon>
        <taxon>Oweniida</taxon>
        <taxon>Oweniidae</taxon>
        <taxon>Owenia</taxon>
    </lineage>
</organism>
<dbReference type="PANTHER" id="PTHR24020">
    <property type="entry name" value="COLLAGEN ALPHA"/>
    <property type="match status" value="1"/>
</dbReference>
<dbReference type="Proteomes" id="UP000749559">
    <property type="component" value="Unassembled WGS sequence"/>
</dbReference>
<comment type="caution">
    <text evidence="1">The sequence shown here is derived from an EMBL/GenBank/DDBJ whole genome shotgun (WGS) entry which is preliminary data.</text>
</comment>
<dbReference type="CDD" id="cd01450">
    <property type="entry name" value="vWFA_subfamily_ECM"/>
    <property type="match status" value="1"/>
</dbReference>
<keyword evidence="2" id="KW-1185">Reference proteome</keyword>
<dbReference type="PANTHER" id="PTHR24020:SF84">
    <property type="entry name" value="VWFA DOMAIN-CONTAINING PROTEIN"/>
    <property type="match status" value="1"/>
</dbReference>
<protein>
    <submittedName>
        <fullName evidence="1">Uncharacterized protein</fullName>
    </submittedName>
</protein>
<sequence>MGGITLSTRVKWVYISPFLQHTALTLGQHHIQQITLIMMFHLILLATALIIPNTEGVDVDKIKALYSKLPKHLLEKLFSNKKEDSLADVVMGRSGFDIPIPEGFFESQCLVSNPPPDDCADICFIIQTSCMENAGAVMVSIQRDINTIMAKLSNQSRFTIVTYSDEARSIGGWVKYDGAVDTEMNETGSTCDDCKAQTHKALQMCQDRFQVLEENDADVEKHFLKNIIIFTDGISFNRKGDMGAAKQSTINKALIIKATTQINMQVVKIITTQPGDDVTGDDEWGALDMDAGSKFQDVLNVNGLGVYGDQDVDIGFLPCGVELIEDPVCCTADVVFIIDQSNSIKKKDIHTLLEFFDDFVKIQEKILEPGFIDRTGGLQIALITYGGSVTVWAHLGDYGKAGLINVISKIPRKTTKYTHTHEALDAALEELQTYGRTTLNYVRKIVVIATDGRTWMKGDKQAYNGNKTIDAAKRIKDYGGEIYLVGLPNYKGRSDGYEREWKYIATEPKDCTIVNMQKPGKDGPFTDLEYVGLHLTKEICYTGPNVTCPWRDNP</sequence>
<dbReference type="InterPro" id="IPR050525">
    <property type="entry name" value="ECM_Assembly_Org"/>
</dbReference>
<dbReference type="InterPro" id="IPR002035">
    <property type="entry name" value="VWF_A"/>
</dbReference>
<dbReference type="PROSITE" id="PS50234">
    <property type="entry name" value="VWFA"/>
    <property type="match status" value="1"/>
</dbReference>
<dbReference type="EMBL" id="CAIIXF020000004">
    <property type="protein sequence ID" value="CAH1781825.1"/>
    <property type="molecule type" value="Genomic_DNA"/>
</dbReference>
<evidence type="ECO:0000313" key="1">
    <source>
        <dbReference type="EMBL" id="CAH1781825.1"/>
    </source>
</evidence>
<proteinExistence type="predicted"/>
<gene>
    <name evidence="1" type="ORF">OFUS_LOCUS8339</name>
</gene>
<accession>A0A8J1UXF7</accession>
<reference evidence="1" key="1">
    <citation type="submission" date="2022-03" db="EMBL/GenBank/DDBJ databases">
        <authorList>
            <person name="Martin C."/>
        </authorList>
    </citation>
    <scope>NUCLEOTIDE SEQUENCE</scope>
</reference>
<dbReference type="Pfam" id="PF00092">
    <property type="entry name" value="VWA"/>
    <property type="match status" value="1"/>
</dbReference>
<evidence type="ECO:0000313" key="2">
    <source>
        <dbReference type="Proteomes" id="UP000749559"/>
    </source>
</evidence>
<dbReference type="SUPFAM" id="SSF53300">
    <property type="entry name" value="vWA-like"/>
    <property type="match status" value="2"/>
</dbReference>
<dbReference type="PRINTS" id="PR00453">
    <property type="entry name" value="VWFADOMAIN"/>
</dbReference>
<dbReference type="AlphaFoldDB" id="A0A8J1UXF7"/>